<reference evidence="2 3" key="1">
    <citation type="submission" date="2018-07" db="EMBL/GenBank/DDBJ databases">
        <title>Parabacteroides acidifaciens nov. sp., isolated from human feces.</title>
        <authorList>
            <person name="Wang Y.J."/>
        </authorList>
    </citation>
    <scope>NUCLEOTIDE SEQUENCE [LARGE SCALE GENOMIC DNA]</scope>
    <source>
        <strain evidence="2 3">426-9</strain>
    </source>
</reference>
<name>A0A3D8HAP2_9BACT</name>
<evidence type="ECO:0000313" key="1">
    <source>
        <dbReference type="EMBL" id="MBC8603662.1"/>
    </source>
</evidence>
<keyword evidence="4" id="KW-1185">Reference proteome</keyword>
<dbReference type="InterPro" id="IPR025427">
    <property type="entry name" value="DUF4160"/>
</dbReference>
<proteinExistence type="predicted"/>
<dbReference type="Proteomes" id="UP000256321">
    <property type="component" value="Unassembled WGS sequence"/>
</dbReference>
<dbReference type="Pfam" id="PF13711">
    <property type="entry name" value="DUF4160"/>
    <property type="match status" value="1"/>
</dbReference>
<accession>A0A3D8HAP2</accession>
<dbReference type="EMBL" id="QREV01000071">
    <property type="protein sequence ID" value="RDU47607.1"/>
    <property type="molecule type" value="Genomic_DNA"/>
</dbReference>
<comment type="caution">
    <text evidence="2">The sequence shown here is derived from an EMBL/GenBank/DDBJ whole genome shotgun (WGS) entry which is preliminary data.</text>
</comment>
<reference evidence="1 4" key="2">
    <citation type="submission" date="2020-08" db="EMBL/GenBank/DDBJ databases">
        <title>Genome public.</title>
        <authorList>
            <person name="Liu C."/>
            <person name="Sun Q."/>
        </authorList>
    </citation>
    <scope>NUCLEOTIDE SEQUENCE [LARGE SCALE GENOMIC DNA]</scope>
    <source>
        <strain evidence="1 4">426_9</strain>
    </source>
</reference>
<dbReference type="RefSeq" id="WP_115501158.1">
    <property type="nucleotide sequence ID" value="NZ_JACRTI010000071.1"/>
</dbReference>
<evidence type="ECO:0000313" key="3">
    <source>
        <dbReference type="Proteomes" id="UP000256321"/>
    </source>
</evidence>
<organism evidence="2 3">
    <name type="scientific">Parabacteroides acidifaciens</name>
    <dbReference type="NCBI Taxonomy" id="2290935"/>
    <lineage>
        <taxon>Bacteria</taxon>
        <taxon>Pseudomonadati</taxon>
        <taxon>Bacteroidota</taxon>
        <taxon>Bacteroidia</taxon>
        <taxon>Bacteroidales</taxon>
        <taxon>Tannerellaceae</taxon>
        <taxon>Parabacteroides</taxon>
    </lineage>
</organism>
<sequence>MSPIFKREDGYCFKIFSNEEERKHIHVVKAECEAKFWLEPTIELADNYGFKNKELKKITELLEKYGDEFKRKFTEYIGKRIDD</sequence>
<dbReference type="Proteomes" id="UP000629596">
    <property type="component" value="Unassembled WGS sequence"/>
</dbReference>
<dbReference type="EMBL" id="JACRTI010000071">
    <property type="protein sequence ID" value="MBC8603662.1"/>
    <property type="molecule type" value="Genomic_DNA"/>
</dbReference>
<gene>
    <name evidence="2" type="ORF">DWU89_18745</name>
    <name evidence="1" type="ORF">H8784_18290</name>
</gene>
<protein>
    <submittedName>
        <fullName evidence="2">DUF4160 domain-containing protein</fullName>
    </submittedName>
</protein>
<dbReference type="AlphaFoldDB" id="A0A3D8HAP2"/>
<evidence type="ECO:0000313" key="2">
    <source>
        <dbReference type="EMBL" id="RDU47607.1"/>
    </source>
</evidence>
<evidence type="ECO:0000313" key="4">
    <source>
        <dbReference type="Proteomes" id="UP000629596"/>
    </source>
</evidence>